<feature type="transmembrane region" description="Helical" evidence="6">
    <location>
        <begin position="159"/>
        <end position="178"/>
    </location>
</feature>
<dbReference type="Proteomes" id="UP000223759">
    <property type="component" value="Unassembled WGS sequence"/>
</dbReference>
<evidence type="ECO:0000256" key="6">
    <source>
        <dbReference type="RuleBase" id="RU363058"/>
    </source>
</evidence>
<feature type="transmembrane region" description="Helical" evidence="6">
    <location>
        <begin position="499"/>
        <end position="524"/>
    </location>
</feature>
<dbReference type="GO" id="GO:0016020">
    <property type="term" value="C:membrane"/>
    <property type="evidence" value="ECO:0007669"/>
    <property type="project" value="UniProtKB-SubCell"/>
</dbReference>
<keyword evidence="3 6" id="KW-0812">Transmembrane</keyword>
<dbReference type="Pfam" id="PF01384">
    <property type="entry name" value="PHO4"/>
    <property type="match status" value="1"/>
</dbReference>
<keyword evidence="6" id="KW-0592">Phosphate transport</keyword>
<keyword evidence="5 6" id="KW-0472">Membrane</keyword>
<accession>A0A1R3VLY5</accession>
<feature type="transmembrane region" description="Helical" evidence="6">
    <location>
        <begin position="218"/>
        <end position="241"/>
    </location>
</feature>
<dbReference type="OrthoDB" id="9779554at2"/>
<evidence type="ECO:0000256" key="5">
    <source>
        <dbReference type="ARBA" id="ARBA00023136"/>
    </source>
</evidence>
<proteinExistence type="inferred from homology"/>
<evidence type="ECO:0000256" key="3">
    <source>
        <dbReference type="ARBA" id="ARBA00022692"/>
    </source>
</evidence>
<feature type="transmembrane region" description="Helical" evidence="6">
    <location>
        <begin position="84"/>
        <end position="108"/>
    </location>
</feature>
<evidence type="ECO:0000256" key="2">
    <source>
        <dbReference type="ARBA" id="ARBA00022448"/>
    </source>
</evidence>
<feature type="transmembrane region" description="Helical" evidence="6">
    <location>
        <begin position="403"/>
        <end position="419"/>
    </location>
</feature>
<feature type="transmembrane region" description="Helical" evidence="6">
    <location>
        <begin position="253"/>
        <end position="270"/>
    </location>
</feature>
<organism evidence="7 8">
    <name type="scientific">Ectothiorhodosinus mongolicus</name>
    <dbReference type="NCBI Taxonomy" id="233100"/>
    <lineage>
        <taxon>Bacteria</taxon>
        <taxon>Pseudomonadati</taxon>
        <taxon>Pseudomonadota</taxon>
        <taxon>Gammaproteobacteria</taxon>
        <taxon>Chromatiales</taxon>
        <taxon>Ectothiorhodospiraceae</taxon>
        <taxon>Ectothiorhodosinus</taxon>
    </lineage>
</organism>
<feature type="transmembrane region" description="Helical" evidence="6">
    <location>
        <begin position="128"/>
        <end position="147"/>
    </location>
</feature>
<dbReference type="PANTHER" id="PTHR11101:SF80">
    <property type="entry name" value="PHOSPHATE TRANSPORTER"/>
    <property type="match status" value="1"/>
</dbReference>
<name>A0A1R3VLY5_9GAMM</name>
<comment type="subcellular location">
    <subcellularLocation>
        <location evidence="1 6">Membrane</location>
        <topology evidence="1 6">Multi-pass membrane protein</topology>
    </subcellularLocation>
</comment>
<gene>
    <name evidence="7" type="ORF">SAMN05216526_0046</name>
</gene>
<dbReference type="STRING" id="233100.SAMN05216526_0046"/>
<keyword evidence="2 6" id="KW-0813">Transport</keyword>
<reference evidence="7 8" key="1">
    <citation type="submission" date="2017-01" db="EMBL/GenBank/DDBJ databases">
        <authorList>
            <person name="Mah S.A."/>
            <person name="Swanson W.J."/>
            <person name="Moy G.W."/>
            <person name="Vacquier V.D."/>
        </authorList>
    </citation>
    <scope>NUCLEOTIDE SEQUENCE [LARGE SCALE GENOMIC DNA]</scope>
    <source>
        <strain evidence="7 8">M9</strain>
    </source>
</reference>
<comment type="similarity">
    <text evidence="6">Belongs to the inorganic phosphate transporter (PiT) (TC 2.A.20) family.</text>
</comment>
<feature type="transmembrane region" description="Helical" evidence="6">
    <location>
        <begin position="20"/>
        <end position="38"/>
    </location>
</feature>
<keyword evidence="4 6" id="KW-1133">Transmembrane helix</keyword>
<feature type="transmembrane region" description="Helical" evidence="6">
    <location>
        <begin position="378"/>
        <end position="397"/>
    </location>
</feature>
<dbReference type="RefSeq" id="WP_076753932.1">
    <property type="nucleotide sequence ID" value="NZ_CP023018.1"/>
</dbReference>
<evidence type="ECO:0000313" key="7">
    <source>
        <dbReference type="EMBL" id="SIT65598.1"/>
    </source>
</evidence>
<feature type="transmembrane region" description="Helical" evidence="6">
    <location>
        <begin position="184"/>
        <end position="206"/>
    </location>
</feature>
<dbReference type="EMBL" id="FTPK01000001">
    <property type="protein sequence ID" value="SIT65598.1"/>
    <property type="molecule type" value="Genomic_DNA"/>
</dbReference>
<feature type="transmembrane region" description="Helical" evidence="6">
    <location>
        <begin position="291"/>
        <end position="309"/>
    </location>
</feature>
<dbReference type="PANTHER" id="PTHR11101">
    <property type="entry name" value="PHOSPHATE TRANSPORTER"/>
    <property type="match status" value="1"/>
</dbReference>
<feature type="transmembrane region" description="Helical" evidence="6">
    <location>
        <begin position="339"/>
        <end position="358"/>
    </location>
</feature>
<sequence>MEEKDVNVLQRRAELQSTEVIRFGTALLFVVGIMMFTVVRGESLGIEGSIFVVVAAMVGAYMAMNIGANDVANNVGPAVGSGAITLGGAILIAAVFEAAGAIIAGGSVASTIRSGIINPDLIPDPETFMWVMLAALLAAALWINLATASGAPVSTTHSIVGAVLGAGVASSGLGVANWDVLGRIAASWLISPVMGGAIAAALLYFIKRRITYQQDLTGAACRWVPVLIGGMAFATVTYLVTKGLSKVVEISTLQAYGLGLIAAVVTYLLVKPLIQKRRSRIENSKRGVNRLFTIPLVFAAAMLSFAHGSNDVANAIGPLAAIVEVVSSGGAEIAVSAPIPLWVLVIGGLGLSVGLWLYGPKIIRTVGTEITDIDRMRAYCIAMAATITVLIATQLGLPVSTTHVTVGAVFGVGFLREYLKSSYDRKLRDIEEHHHASNQAEIDAFMRRWQKAPIREKGDMLAELKRQAKKRRDDALFTKKERKSLRSVYRRQLVKRSMVLRIVAAWIITVPMSAAIAALVFFMIRGMLI</sequence>
<protein>
    <recommendedName>
        <fullName evidence="6">Phosphate transporter</fullName>
    </recommendedName>
</protein>
<dbReference type="InterPro" id="IPR001204">
    <property type="entry name" value="Phos_transporter"/>
</dbReference>
<dbReference type="GO" id="GO:0005315">
    <property type="term" value="F:phosphate transmembrane transporter activity"/>
    <property type="evidence" value="ECO:0007669"/>
    <property type="project" value="InterPro"/>
</dbReference>
<keyword evidence="8" id="KW-1185">Reference proteome</keyword>
<evidence type="ECO:0000313" key="8">
    <source>
        <dbReference type="Proteomes" id="UP000223759"/>
    </source>
</evidence>
<feature type="transmembrane region" description="Helical" evidence="6">
    <location>
        <begin position="44"/>
        <end position="63"/>
    </location>
</feature>
<evidence type="ECO:0000256" key="4">
    <source>
        <dbReference type="ARBA" id="ARBA00022989"/>
    </source>
</evidence>
<dbReference type="AlphaFoldDB" id="A0A1R3VLY5"/>
<evidence type="ECO:0000256" key="1">
    <source>
        <dbReference type="ARBA" id="ARBA00004141"/>
    </source>
</evidence>
<dbReference type="GO" id="GO:0035435">
    <property type="term" value="P:phosphate ion transmembrane transport"/>
    <property type="evidence" value="ECO:0007669"/>
    <property type="project" value="TreeGrafter"/>
</dbReference>